<dbReference type="Gene3D" id="3.40.50.150">
    <property type="entry name" value="Vaccinia Virus protein VP39"/>
    <property type="match status" value="1"/>
</dbReference>
<dbReference type="GO" id="GO:0008757">
    <property type="term" value="F:S-adenosylmethionine-dependent methyltransferase activity"/>
    <property type="evidence" value="ECO:0007669"/>
    <property type="project" value="InterPro"/>
</dbReference>
<gene>
    <name evidence="3" type="ORF">COX41_04785</name>
</gene>
<dbReference type="EMBL" id="PCRK01000116">
    <property type="protein sequence ID" value="PIP19082.1"/>
    <property type="molecule type" value="Genomic_DNA"/>
</dbReference>
<dbReference type="SUPFAM" id="SSF53335">
    <property type="entry name" value="S-adenosyl-L-methionine-dependent methyltransferases"/>
    <property type="match status" value="1"/>
</dbReference>
<comment type="caution">
    <text evidence="3">The sequence shown here is derived from an EMBL/GenBank/DDBJ whole genome shotgun (WGS) entry which is preliminary data.</text>
</comment>
<sequence length="200" mass="22628">MLMDNLVKQDQDKLKLFKKYGYDIPKARNLIITKAKFSKAKILEVGTGKGHMAIALARKGFKLTSVDLDRKAQYVAKASLKALKLDKLVTLKIMNAERLQYKDDSFDYVISVNFIHHAKNPVRCLKEMIRLAKDKLVIVDINKRGERIMQKVHGMDGHSHAASKMSLQSVKTFLDKAGLSVKVYRDVCQTIIIAKRGAVK</sequence>
<organism evidence="3 4">
    <name type="scientific">Candidatus Sherwoodlollariibacterium unditelluris</name>
    <dbReference type="NCBI Taxonomy" id="1974757"/>
    <lineage>
        <taxon>Bacteria</taxon>
        <taxon>Pseudomonadati</taxon>
        <taxon>Candidatus Omnitrophota</taxon>
        <taxon>Candidatus Sherwoodlollariibacterium</taxon>
    </lineage>
</organism>
<keyword evidence="1" id="KW-0808">Transferase</keyword>
<dbReference type="InterPro" id="IPR013216">
    <property type="entry name" value="Methyltransf_11"/>
</dbReference>
<protein>
    <recommendedName>
        <fullName evidence="2">Methyltransferase type 11 domain-containing protein</fullName>
    </recommendedName>
</protein>
<dbReference type="PANTHER" id="PTHR43861:SF3">
    <property type="entry name" value="PUTATIVE (AFU_ORTHOLOGUE AFUA_2G14390)-RELATED"/>
    <property type="match status" value="1"/>
</dbReference>
<dbReference type="Proteomes" id="UP000231292">
    <property type="component" value="Unassembled WGS sequence"/>
</dbReference>
<evidence type="ECO:0000256" key="1">
    <source>
        <dbReference type="ARBA" id="ARBA00022679"/>
    </source>
</evidence>
<evidence type="ECO:0000259" key="2">
    <source>
        <dbReference type="Pfam" id="PF08241"/>
    </source>
</evidence>
<evidence type="ECO:0000313" key="4">
    <source>
        <dbReference type="Proteomes" id="UP000231292"/>
    </source>
</evidence>
<reference evidence="3 4" key="1">
    <citation type="submission" date="2017-09" db="EMBL/GenBank/DDBJ databases">
        <title>Depth-based differentiation of microbial function through sediment-hosted aquifers and enrichment of novel symbionts in the deep terrestrial subsurface.</title>
        <authorList>
            <person name="Probst A.J."/>
            <person name="Ladd B."/>
            <person name="Jarett J.K."/>
            <person name="Geller-Mcgrath D.E."/>
            <person name="Sieber C.M."/>
            <person name="Emerson J.B."/>
            <person name="Anantharaman K."/>
            <person name="Thomas B.C."/>
            <person name="Malmstrom R."/>
            <person name="Stieglmeier M."/>
            <person name="Klingl A."/>
            <person name="Woyke T."/>
            <person name="Ryan C.M."/>
            <person name="Banfield J.F."/>
        </authorList>
    </citation>
    <scope>NUCLEOTIDE SEQUENCE [LARGE SCALE GENOMIC DNA]</scope>
    <source>
        <strain evidence="3">CG23_combo_of_CG06-09_8_20_14_all_41_10</strain>
    </source>
</reference>
<name>A0A2G9YIT9_9BACT</name>
<dbReference type="PANTHER" id="PTHR43861">
    <property type="entry name" value="TRANS-ACONITATE 2-METHYLTRANSFERASE-RELATED"/>
    <property type="match status" value="1"/>
</dbReference>
<dbReference type="AlphaFoldDB" id="A0A2G9YIT9"/>
<evidence type="ECO:0000313" key="3">
    <source>
        <dbReference type="EMBL" id="PIP19082.1"/>
    </source>
</evidence>
<dbReference type="InterPro" id="IPR029063">
    <property type="entry name" value="SAM-dependent_MTases_sf"/>
</dbReference>
<accession>A0A2G9YIT9</accession>
<proteinExistence type="predicted"/>
<dbReference type="Pfam" id="PF08241">
    <property type="entry name" value="Methyltransf_11"/>
    <property type="match status" value="1"/>
</dbReference>
<dbReference type="CDD" id="cd02440">
    <property type="entry name" value="AdoMet_MTases"/>
    <property type="match status" value="1"/>
</dbReference>
<feature type="domain" description="Methyltransferase type 11" evidence="2">
    <location>
        <begin position="43"/>
        <end position="134"/>
    </location>
</feature>